<dbReference type="Pfam" id="PF00011">
    <property type="entry name" value="HSP20"/>
    <property type="match status" value="1"/>
</dbReference>
<dbReference type="CDD" id="cd06464">
    <property type="entry name" value="ACD_sHsps-like"/>
    <property type="match status" value="1"/>
</dbReference>
<protein>
    <submittedName>
        <fullName evidence="5">Hsp20/alpha crystallin family protein</fullName>
    </submittedName>
</protein>
<keyword evidence="7" id="KW-1185">Reference proteome</keyword>
<dbReference type="PANTHER" id="PTHR11527">
    <property type="entry name" value="HEAT-SHOCK PROTEIN 20 FAMILY MEMBER"/>
    <property type="match status" value="1"/>
</dbReference>
<evidence type="ECO:0000313" key="5">
    <source>
        <dbReference type="EMBL" id="RAM03191.1"/>
    </source>
</evidence>
<evidence type="ECO:0000313" key="7">
    <source>
        <dbReference type="Proteomes" id="UP000293902"/>
    </source>
</evidence>
<evidence type="ECO:0000259" key="3">
    <source>
        <dbReference type="PROSITE" id="PS01031"/>
    </source>
</evidence>
<dbReference type="InterPro" id="IPR031107">
    <property type="entry name" value="Small_HSP"/>
</dbReference>
<dbReference type="Proteomes" id="UP000293902">
    <property type="component" value="Chromosome"/>
</dbReference>
<dbReference type="PROSITE" id="PS01031">
    <property type="entry name" value="SHSP"/>
    <property type="match status" value="1"/>
</dbReference>
<dbReference type="AlphaFoldDB" id="A0A328FES7"/>
<dbReference type="Gene3D" id="2.60.40.790">
    <property type="match status" value="1"/>
</dbReference>
<evidence type="ECO:0000256" key="2">
    <source>
        <dbReference type="RuleBase" id="RU003616"/>
    </source>
</evidence>
<sequence length="123" mass="13881">MSDRKEDDAIEKTRDLRTAIPSVDIYENDNEILLYADMPGVKKEDLSINIDNGTLSLSGVRRFENKGVSRWEQFSDIEYARSFSVPQSIEVERVEAALKDGVLKLHLPKSEAAKPKMIKINAA</sequence>
<evidence type="ECO:0000313" key="4">
    <source>
        <dbReference type="EMBL" id="QBH11645.1"/>
    </source>
</evidence>
<dbReference type="RefSeq" id="WP_111954274.1">
    <property type="nucleotide sequence ID" value="NZ_CP036313.1"/>
</dbReference>
<dbReference type="EMBL" id="QLNI01000007">
    <property type="protein sequence ID" value="RAM03191.1"/>
    <property type="molecule type" value="Genomic_DNA"/>
</dbReference>
<reference evidence="5 6" key="1">
    <citation type="submission" date="2018-06" db="EMBL/GenBank/DDBJ databases">
        <title>Complete Genome Sequence of Desulfobacter hydrogenophilus (DSM3380).</title>
        <authorList>
            <person name="Marietou A."/>
            <person name="Schreiber L."/>
            <person name="Marshall I."/>
            <person name="Jorgensen B."/>
        </authorList>
    </citation>
    <scope>NUCLEOTIDE SEQUENCE [LARGE SCALE GENOMIC DNA]</scope>
    <source>
        <strain evidence="5 6">DSM 3380</strain>
    </source>
</reference>
<evidence type="ECO:0000256" key="1">
    <source>
        <dbReference type="PROSITE-ProRule" id="PRU00285"/>
    </source>
</evidence>
<organism evidence="5 6">
    <name type="scientific">Desulfobacter hydrogenophilus</name>
    <dbReference type="NCBI Taxonomy" id="2291"/>
    <lineage>
        <taxon>Bacteria</taxon>
        <taxon>Pseudomonadati</taxon>
        <taxon>Thermodesulfobacteriota</taxon>
        <taxon>Desulfobacteria</taxon>
        <taxon>Desulfobacterales</taxon>
        <taxon>Desulfobacteraceae</taxon>
        <taxon>Desulfobacter</taxon>
    </lineage>
</organism>
<feature type="domain" description="SHSP" evidence="3">
    <location>
        <begin position="14"/>
        <end position="123"/>
    </location>
</feature>
<name>A0A328FES7_9BACT</name>
<dbReference type="EMBL" id="CP036313">
    <property type="protein sequence ID" value="QBH11645.1"/>
    <property type="molecule type" value="Genomic_DNA"/>
</dbReference>
<dbReference type="SUPFAM" id="SSF49764">
    <property type="entry name" value="HSP20-like chaperones"/>
    <property type="match status" value="1"/>
</dbReference>
<proteinExistence type="inferred from homology"/>
<dbReference type="Proteomes" id="UP000248798">
    <property type="component" value="Unassembled WGS sequence"/>
</dbReference>
<gene>
    <name evidence="5" type="ORF">DO021_04855</name>
    <name evidence="4" type="ORF">EYB58_01120</name>
</gene>
<dbReference type="InterPro" id="IPR002068">
    <property type="entry name" value="A-crystallin/Hsp20_dom"/>
</dbReference>
<comment type="similarity">
    <text evidence="1 2">Belongs to the small heat shock protein (HSP20) family.</text>
</comment>
<dbReference type="InterPro" id="IPR008978">
    <property type="entry name" value="HSP20-like_chaperone"/>
</dbReference>
<evidence type="ECO:0000313" key="6">
    <source>
        <dbReference type="Proteomes" id="UP000248798"/>
    </source>
</evidence>
<reference evidence="4 7" key="2">
    <citation type="submission" date="2019-02" db="EMBL/GenBank/DDBJ databases">
        <title>Complete genome sequence of Desulfobacter hydrogenophilus AcRS1.</title>
        <authorList>
            <person name="Marietou A."/>
            <person name="Lund M.B."/>
            <person name="Marshall I.P.G."/>
            <person name="Schreiber L."/>
            <person name="Jorgensen B."/>
        </authorList>
    </citation>
    <scope>NUCLEOTIDE SEQUENCE [LARGE SCALE GENOMIC DNA]</scope>
    <source>
        <strain evidence="4 7">AcRS1</strain>
    </source>
</reference>
<dbReference type="OrthoDB" id="9792695at2"/>
<accession>A0A328FES7</accession>